<gene>
    <name evidence="3" type="ORF">ICJ84_13320</name>
</gene>
<dbReference type="GO" id="GO:0000155">
    <property type="term" value="F:phosphorelay sensor kinase activity"/>
    <property type="evidence" value="ECO:0007669"/>
    <property type="project" value="InterPro"/>
</dbReference>
<dbReference type="InterPro" id="IPR050640">
    <property type="entry name" value="Bact_2-comp_sensor_kinase"/>
</dbReference>
<comment type="caution">
    <text evidence="3">The sequence shown here is derived from an EMBL/GenBank/DDBJ whole genome shotgun (WGS) entry which is preliminary data.</text>
</comment>
<dbReference type="AlphaFoldDB" id="A0A8J6ULK0"/>
<feature type="transmembrane region" description="Helical" evidence="1">
    <location>
        <begin position="417"/>
        <end position="436"/>
    </location>
</feature>
<dbReference type="SUPFAM" id="SSF55874">
    <property type="entry name" value="ATPase domain of HSP90 chaperone/DNA topoisomerase II/histidine kinase"/>
    <property type="match status" value="1"/>
</dbReference>
<evidence type="ECO:0000256" key="1">
    <source>
        <dbReference type="SAM" id="Phobius"/>
    </source>
</evidence>
<protein>
    <submittedName>
        <fullName evidence="3">Histidine kinase</fullName>
    </submittedName>
</protein>
<dbReference type="InterPro" id="IPR036890">
    <property type="entry name" value="HATPase_C_sf"/>
</dbReference>
<feature type="transmembrane region" description="Helical" evidence="1">
    <location>
        <begin position="283"/>
        <end position="303"/>
    </location>
</feature>
<dbReference type="InterPro" id="IPR010559">
    <property type="entry name" value="Sig_transdc_His_kin_internal"/>
</dbReference>
<evidence type="ECO:0000259" key="2">
    <source>
        <dbReference type="Pfam" id="PF06580"/>
    </source>
</evidence>
<keyword evidence="1" id="KW-1133">Transmembrane helix</keyword>
<name>A0A8J6ULK0_9FLAO</name>
<reference evidence="3" key="1">
    <citation type="journal article" date="2013" name="Int. J. Syst. Evol. Microbiol.">
        <title>Aestuariibaculum suncheonense gen. nov., sp. nov., a marine bacterium of the family Flavobacteriaceae isolated from a tidal flat and emended descriptions of the genera Gaetbulibacter and Tamlana.</title>
        <authorList>
            <person name="Jeong S.H."/>
            <person name="Park M.S."/>
            <person name="Jin H.M."/>
            <person name="Lee K."/>
            <person name="Park W."/>
            <person name="Jeon C.O."/>
        </authorList>
    </citation>
    <scope>NUCLEOTIDE SEQUENCE</scope>
    <source>
        <strain evidence="3">SC17</strain>
    </source>
</reference>
<reference evidence="3" key="2">
    <citation type="submission" date="2020-09" db="EMBL/GenBank/DDBJ databases">
        <authorList>
            <person name="Wu Z."/>
        </authorList>
    </citation>
    <scope>NUCLEOTIDE SEQUENCE</scope>
    <source>
        <strain evidence="3">SC17</strain>
    </source>
</reference>
<dbReference type="PANTHER" id="PTHR34220:SF7">
    <property type="entry name" value="SENSOR HISTIDINE KINASE YPDA"/>
    <property type="match status" value="1"/>
</dbReference>
<feature type="transmembrane region" description="Helical" evidence="1">
    <location>
        <begin position="389"/>
        <end position="405"/>
    </location>
</feature>
<keyword evidence="1" id="KW-0472">Membrane</keyword>
<dbReference type="Gene3D" id="3.30.565.10">
    <property type="entry name" value="Histidine kinase-like ATPase, C-terminal domain"/>
    <property type="match status" value="1"/>
</dbReference>
<dbReference type="EMBL" id="JACVXC010000005">
    <property type="protein sequence ID" value="MBD0836416.1"/>
    <property type="molecule type" value="Genomic_DNA"/>
</dbReference>
<keyword evidence="3" id="KW-0418">Kinase</keyword>
<feature type="domain" description="Signal transduction histidine kinase internal region" evidence="2">
    <location>
        <begin position="461"/>
        <end position="540"/>
    </location>
</feature>
<sequence length="652" mass="75418">MKKLIVLLVIMIAIPLIIVEDSYKNYEYWYNNYPDLPKDDKWEFFKQRVFGTWGKTPMHVNKYEGPILYELYGASKQDSLAFNEMIGELKELIPNKYIGGFKVYTGFDLLSDSLKESTIMVKEFKLKDLKTIAIPIHFTKDSIDPKGTVVAKSSGLSLVSFRSIANPLKIISGYTKSEMFFRFPKKATIIERKESIQKEFIRLITCASFFDGSIKDTKIDVESSMLNSREDKNNGNQFTEFDRFLVQKLYSPDLEKEFSDYMYKTYPWRHANNYLNKEKTKIFAVWSVVLLTIVLTWIGFGLLYKKDLKYLFLSYFLPVLFFMLIILYGYKLYNYLTKPYDFEHLPQYIGIHIIFAIIASIVSLFLMMFDKNVLIDKTNFTKQFVLKELSTFIIALSPVIAFFLLENNPNSSWLKLNPLLLVVFAFTVGRGLLIYLNHFSENLVKQKDLELTKLRELNANAQVKLLHSQINPHFLYNALNSIAGLATVDGEKTEHMALALSDLFKYTINRKGEKFSTIKDELEMVNNYLEVEQIRFGDRLQFKIECDESLKGFEIPRFLIQPLIENAVKHGASKVQKKACIGLSIKKENHQIIIKATDNGPEFPEGLVSGHGLQSVYDLLELSYGNKAQLSWSNTPEKHISITIKQKDLNDE</sequence>
<evidence type="ECO:0000313" key="4">
    <source>
        <dbReference type="Proteomes" id="UP000602057"/>
    </source>
</evidence>
<accession>A0A8J6ULK0</accession>
<dbReference type="GO" id="GO:0016020">
    <property type="term" value="C:membrane"/>
    <property type="evidence" value="ECO:0007669"/>
    <property type="project" value="InterPro"/>
</dbReference>
<organism evidence="3 4">
    <name type="scientific">Aestuariibaculum suncheonense</name>
    <dbReference type="NCBI Taxonomy" id="1028745"/>
    <lineage>
        <taxon>Bacteria</taxon>
        <taxon>Pseudomonadati</taxon>
        <taxon>Bacteroidota</taxon>
        <taxon>Flavobacteriia</taxon>
        <taxon>Flavobacteriales</taxon>
        <taxon>Flavobacteriaceae</taxon>
    </lineage>
</organism>
<dbReference type="RefSeq" id="WP_188216908.1">
    <property type="nucleotide sequence ID" value="NZ_BAABGH010000002.1"/>
</dbReference>
<keyword evidence="1" id="KW-0812">Transmembrane</keyword>
<dbReference type="PANTHER" id="PTHR34220">
    <property type="entry name" value="SENSOR HISTIDINE KINASE YPDA"/>
    <property type="match status" value="1"/>
</dbReference>
<feature type="transmembrane region" description="Helical" evidence="1">
    <location>
        <begin position="349"/>
        <end position="369"/>
    </location>
</feature>
<dbReference type="Pfam" id="PF06580">
    <property type="entry name" value="His_kinase"/>
    <property type="match status" value="1"/>
</dbReference>
<evidence type="ECO:0000313" key="3">
    <source>
        <dbReference type="EMBL" id="MBD0836416.1"/>
    </source>
</evidence>
<dbReference type="Proteomes" id="UP000602057">
    <property type="component" value="Unassembled WGS sequence"/>
</dbReference>
<keyword evidence="4" id="KW-1185">Reference proteome</keyword>
<feature type="transmembrane region" description="Helical" evidence="1">
    <location>
        <begin position="310"/>
        <end position="329"/>
    </location>
</feature>
<proteinExistence type="predicted"/>
<keyword evidence="3" id="KW-0808">Transferase</keyword>